<dbReference type="InterPro" id="IPR050869">
    <property type="entry name" value="H3K4_H4K5_MeTrfase"/>
</dbReference>
<organism evidence="7">
    <name type="scientific">Physcomitrium patens</name>
    <name type="common">Spreading-leaved earth moss</name>
    <name type="synonym">Physcomitrella patens</name>
    <dbReference type="NCBI Taxonomy" id="3218"/>
    <lineage>
        <taxon>Eukaryota</taxon>
        <taxon>Viridiplantae</taxon>
        <taxon>Streptophyta</taxon>
        <taxon>Embryophyta</taxon>
        <taxon>Bryophyta</taxon>
        <taxon>Bryophytina</taxon>
        <taxon>Bryopsida</taxon>
        <taxon>Funariidae</taxon>
        <taxon>Funariales</taxon>
        <taxon>Funariaceae</taxon>
        <taxon>Physcomitrium</taxon>
    </lineage>
</organism>
<dbReference type="PROSITE" id="PS01360">
    <property type="entry name" value="ZF_MYND_1"/>
    <property type="match status" value="1"/>
</dbReference>
<keyword evidence="3" id="KW-0862">Zinc</keyword>
<dbReference type="eggNOG" id="KOG2084">
    <property type="taxonomic scope" value="Eukaryota"/>
</dbReference>
<dbReference type="Gene3D" id="1.10.220.160">
    <property type="match status" value="1"/>
</dbReference>
<reference evidence="8" key="3">
    <citation type="submission" date="2020-12" db="UniProtKB">
        <authorList>
            <consortium name="EnsemblPlants"/>
        </authorList>
    </citation>
    <scope>IDENTIFICATION</scope>
</reference>
<dbReference type="InterPro" id="IPR046341">
    <property type="entry name" value="SET_dom_sf"/>
</dbReference>
<dbReference type="GO" id="GO:0008270">
    <property type="term" value="F:zinc ion binding"/>
    <property type="evidence" value="ECO:0007669"/>
    <property type="project" value="UniProtKB-KW"/>
</dbReference>
<dbReference type="InterPro" id="IPR001214">
    <property type="entry name" value="SET_dom"/>
</dbReference>
<dbReference type="EnsemblPlants" id="Pp3c19_7630V3.2">
    <property type="protein sequence ID" value="Pp3c19_7630V3.2"/>
    <property type="gene ID" value="Pp3c19_7630"/>
</dbReference>
<evidence type="ECO:0000313" key="9">
    <source>
        <dbReference type="Proteomes" id="UP000006727"/>
    </source>
</evidence>
<dbReference type="Gene3D" id="1.25.40.10">
    <property type="entry name" value="Tetratricopeptide repeat domain"/>
    <property type="match status" value="1"/>
</dbReference>
<dbReference type="AlphaFoldDB" id="A9THX1"/>
<dbReference type="SUPFAM" id="SSF82199">
    <property type="entry name" value="SET domain"/>
    <property type="match status" value="1"/>
</dbReference>
<keyword evidence="2 4" id="KW-0863">Zinc-finger</keyword>
<evidence type="ECO:0000313" key="7">
    <source>
        <dbReference type="EMBL" id="PNR34023.1"/>
    </source>
</evidence>
<dbReference type="PaxDb" id="3218-PP1S234_67V6.1"/>
<dbReference type="Pfam" id="PF01753">
    <property type="entry name" value="zf-MYND"/>
    <property type="match status" value="1"/>
</dbReference>
<proteinExistence type="predicted"/>
<dbReference type="KEGG" id="ppp:112295889"/>
<feature type="domain" description="MYND-type" evidence="6">
    <location>
        <begin position="62"/>
        <end position="100"/>
    </location>
</feature>
<dbReference type="Gramene" id="Pp3c19_7630V3.2">
    <property type="protein sequence ID" value="Pp3c19_7630V3.2"/>
    <property type="gene ID" value="Pp3c19_7630"/>
</dbReference>
<dbReference type="EMBL" id="ABEU02000019">
    <property type="protein sequence ID" value="PNR34023.1"/>
    <property type="molecule type" value="Genomic_DNA"/>
</dbReference>
<dbReference type="PROSITE" id="PS50280">
    <property type="entry name" value="SET"/>
    <property type="match status" value="1"/>
</dbReference>
<dbReference type="Proteomes" id="UP000006727">
    <property type="component" value="Chromosome 19"/>
</dbReference>
<dbReference type="RefSeq" id="XP_024403681.1">
    <property type="nucleotide sequence ID" value="XM_024547913.2"/>
</dbReference>
<dbReference type="InterPro" id="IPR011990">
    <property type="entry name" value="TPR-like_helical_dom_sf"/>
</dbReference>
<dbReference type="GO" id="GO:0005634">
    <property type="term" value="C:nucleus"/>
    <property type="evidence" value="ECO:0000318"/>
    <property type="project" value="GO_Central"/>
</dbReference>
<dbReference type="GeneID" id="112295889"/>
<dbReference type="PROSITE" id="PS50865">
    <property type="entry name" value="ZF_MYND_2"/>
    <property type="match status" value="1"/>
</dbReference>
<name>A9THX1_PHYPA</name>
<feature type="domain" description="SET" evidence="5">
    <location>
        <begin position="17"/>
        <end position="255"/>
    </location>
</feature>
<gene>
    <name evidence="8" type="primary">LOC112295889</name>
    <name evidence="7" type="ORF">PHYPA_023839</name>
</gene>
<dbReference type="InterPro" id="IPR002893">
    <property type="entry name" value="Znf_MYND"/>
</dbReference>
<evidence type="ECO:0000256" key="3">
    <source>
        <dbReference type="ARBA" id="ARBA00022833"/>
    </source>
</evidence>
<evidence type="ECO:0000259" key="5">
    <source>
        <dbReference type="PROSITE" id="PS50280"/>
    </source>
</evidence>
<dbReference type="PANTHER" id="PTHR12197:SF251">
    <property type="entry name" value="EG:BACR7C10.4 PROTEIN"/>
    <property type="match status" value="1"/>
</dbReference>
<sequence length="490" mass="55133">MAAVADQELAEYLQNSHNLSVSVSPAKGRCLIANRAFHRGEVILQQEPYVCALDDSSQALRCDRCYRQSSNLKRCSACKTVFYCCANCQRSGWGLHKFECAILVRLLKEKKRSPTPSLRLVMRFLIKRRLQAERVQLKAAVDNYDVCEVLPTHMSETSEDRLVMYAQMASIVQQMMAPDEVNVKEVTQMICRFACNAHTICDEEVRPLGTGLYPVISIVNHSCVPNAVLHFDGNRAALRALEDTQEGTEITISYVELAASTNTRRKALRDQYYFDCNCIRCSRLVTREGSREDAFLEGYGCVNSDCNGPLIEDPGSDKVICEVCGLKREVQQTKSAAKEVELDVLEASNLYAAGKLESARRLYSEVEAKQRKLWHPYSVPLLRTHDALLKICMDMEDWASALEFCQSTIPAYERAYPPFSPLLGLQYFTLGKLQWLLGDSAKAVNTLRKAYTVIQVTHGSKSELLHGLTSTLQEAQAEVAYKRSLINQTH</sequence>
<accession>A9THX1</accession>
<dbReference type="Pfam" id="PF00856">
    <property type="entry name" value="SET"/>
    <property type="match status" value="1"/>
</dbReference>
<dbReference type="OrthoDB" id="265717at2759"/>
<dbReference type="HOGENOM" id="CLU_018406_2_0_1"/>
<evidence type="ECO:0000313" key="8">
    <source>
        <dbReference type="EnsemblPlants" id="Pp3c19_7630V3.1"/>
    </source>
</evidence>
<dbReference type="SUPFAM" id="SSF48452">
    <property type="entry name" value="TPR-like"/>
    <property type="match status" value="1"/>
</dbReference>
<dbReference type="SMART" id="SM00317">
    <property type="entry name" value="SET"/>
    <property type="match status" value="1"/>
</dbReference>
<evidence type="ECO:0000256" key="1">
    <source>
        <dbReference type="ARBA" id="ARBA00022723"/>
    </source>
</evidence>
<dbReference type="Gene3D" id="6.10.140.2220">
    <property type="match status" value="1"/>
</dbReference>
<dbReference type="Gene3D" id="2.170.270.10">
    <property type="entry name" value="SET domain"/>
    <property type="match status" value="1"/>
</dbReference>
<evidence type="ECO:0000259" key="6">
    <source>
        <dbReference type="PROSITE" id="PS50865"/>
    </source>
</evidence>
<protein>
    <submittedName>
        <fullName evidence="7 8">Uncharacterized protein</fullName>
    </submittedName>
</protein>
<dbReference type="FunCoup" id="A9THX1">
    <property type="interactions" value="980"/>
</dbReference>
<evidence type="ECO:0000256" key="2">
    <source>
        <dbReference type="ARBA" id="ARBA00022771"/>
    </source>
</evidence>
<reference evidence="7 9" key="1">
    <citation type="journal article" date="2008" name="Science">
        <title>The Physcomitrella genome reveals evolutionary insights into the conquest of land by plants.</title>
        <authorList>
            <person name="Rensing S."/>
            <person name="Lang D."/>
            <person name="Zimmer A."/>
            <person name="Terry A."/>
            <person name="Salamov A."/>
            <person name="Shapiro H."/>
            <person name="Nishiyama T."/>
            <person name="Perroud P.-F."/>
            <person name="Lindquist E."/>
            <person name="Kamisugi Y."/>
            <person name="Tanahashi T."/>
            <person name="Sakakibara K."/>
            <person name="Fujita T."/>
            <person name="Oishi K."/>
            <person name="Shin-I T."/>
            <person name="Kuroki Y."/>
            <person name="Toyoda A."/>
            <person name="Suzuki Y."/>
            <person name="Hashimoto A."/>
            <person name="Yamaguchi K."/>
            <person name="Sugano A."/>
            <person name="Kohara Y."/>
            <person name="Fujiyama A."/>
            <person name="Anterola A."/>
            <person name="Aoki S."/>
            <person name="Ashton N."/>
            <person name="Barbazuk W.B."/>
            <person name="Barker E."/>
            <person name="Bennetzen J."/>
            <person name="Bezanilla M."/>
            <person name="Blankenship R."/>
            <person name="Cho S.H."/>
            <person name="Dutcher S."/>
            <person name="Estelle M."/>
            <person name="Fawcett J.A."/>
            <person name="Gundlach H."/>
            <person name="Hanada K."/>
            <person name="Heyl A."/>
            <person name="Hicks K.A."/>
            <person name="Hugh J."/>
            <person name="Lohr M."/>
            <person name="Mayer K."/>
            <person name="Melkozernov A."/>
            <person name="Murata T."/>
            <person name="Nelson D."/>
            <person name="Pils B."/>
            <person name="Prigge M."/>
            <person name="Reiss B."/>
            <person name="Renner T."/>
            <person name="Rombauts S."/>
            <person name="Rushton P."/>
            <person name="Sanderfoot A."/>
            <person name="Schween G."/>
            <person name="Shiu S.-H."/>
            <person name="Stueber K."/>
            <person name="Theodoulou F.L."/>
            <person name="Tu H."/>
            <person name="Van de Peer Y."/>
            <person name="Verrier P.J."/>
            <person name="Waters E."/>
            <person name="Wood A."/>
            <person name="Yang L."/>
            <person name="Cove D."/>
            <person name="Cuming A."/>
            <person name="Hasebe M."/>
            <person name="Lucas S."/>
            <person name="Mishler D.B."/>
            <person name="Reski R."/>
            <person name="Grigoriev I."/>
            <person name="Quatrano R.S."/>
            <person name="Boore J.L."/>
        </authorList>
    </citation>
    <scope>NUCLEOTIDE SEQUENCE [LARGE SCALE GENOMIC DNA]</scope>
    <source>
        <strain evidence="8 9">cv. Gransden 2004</strain>
    </source>
</reference>
<keyword evidence="9" id="KW-1185">Reference proteome</keyword>
<dbReference type="Gramene" id="Pp3c19_7630V3.1">
    <property type="protein sequence ID" value="Pp3c19_7630V3.1"/>
    <property type="gene ID" value="Pp3c19_7630"/>
</dbReference>
<dbReference type="STRING" id="3218.A9THX1"/>
<dbReference type="PANTHER" id="PTHR12197">
    <property type="entry name" value="HISTONE-LYSINE N-METHYLTRANSFERASE SMYD"/>
    <property type="match status" value="1"/>
</dbReference>
<keyword evidence="1" id="KW-0479">Metal-binding</keyword>
<reference evidence="7 9" key="2">
    <citation type="journal article" date="2018" name="Plant J.">
        <title>The Physcomitrella patens chromosome-scale assembly reveals moss genome structure and evolution.</title>
        <authorList>
            <person name="Lang D."/>
            <person name="Ullrich K.K."/>
            <person name="Murat F."/>
            <person name="Fuchs J."/>
            <person name="Jenkins J."/>
            <person name="Haas F.B."/>
            <person name="Piednoel M."/>
            <person name="Gundlach H."/>
            <person name="Van Bel M."/>
            <person name="Meyberg R."/>
            <person name="Vives C."/>
            <person name="Morata J."/>
            <person name="Symeonidi A."/>
            <person name="Hiss M."/>
            <person name="Muchero W."/>
            <person name="Kamisugi Y."/>
            <person name="Saleh O."/>
            <person name="Blanc G."/>
            <person name="Decker E.L."/>
            <person name="van Gessel N."/>
            <person name="Grimwood J."/>
            <person name="Hayes R.D."/>
            <person name="Graham S.W."/>
            <person name="Gunter L.E."/>
            <person name="McDaniel S.F."/>
            <person name="Hoernstein S.N.W."/>
            <person name="Larsson A."/>
            <person name="Li F.W."/>
            <person name="Perroud P.F."/>
            <person name="Phillips J."/>
            <person name="Ranjan P."/>
            <person name="Rokshar D.S."/>
            <person name="Rothfels C.J."/>
            <person name="Schneider L."/>
            <person name="Shu S."/>
            <person name="Stevenson D.W."/>
            <person name="Thummler F."/>
            <person name="Tillich M."/>
            <person name="Villarreal Aguilar J.C."/>
            <person name="Widiez T."/>
            <person name="Wong G.K."/>
            <person name="Wymore A."/>
            <person name="Zhang Y."/>
            <person name="Zimmer A.D."/>
            <person name="Quatrano R.S."/>
            <person name="Mayer K.F.X."/>
            <person name="Goodstein D."/>
            <person name="Casacuberta J.M."/>
            <person name="Vandepoele K."/>
            <person name="Reski R."/>
            <person name="Cuming A.C."/>
            <person name="Tuskan G.A."/>
            <person name="Maumus F."/>
            <person name="Salse J."/>
            <person name="Schmutz J."/>
            <person name="Rensing S.A."/>
        </authorList>
    </citation>
    <scope>NUCLEOTIDE SEQUENCE [LARGE SCALE GENOMIC DNA]</scope>
    <source>
        <strain evidence="8 9">cv. Gransden 2004</strain>
    </source>
</reference>
<evidence type="ECO:0000256" key="4">
    <source>
        <dbReference type="PROSITE-ProRule" id="PRU00134"/>
    </source>
</evidence>
<dbReference type="EnsemblPlants" id="Pp3c19_7630V3.1">
    <property type="protein sequence ID" value="Pp3c19_7630V3.1"/>
    <property type="gene ID" value="Pp3c19_7630"/>
</dbReference>